<dbReference type="Proteomes" id="UP000003963">
    <property type="component" value="Unassembled WGS sequence"/>
</dbReference>
<dbReference type="OrthoDB" id="3225323at2"/>
<dbReference type="EMBL" id="GG657754">
    <property type="protein sequence ID" value="EFL23511.1"/>
    <property type="molecule type" value="Genomic_DNA"/>
</dbReference>
<dbReference type="STRING" id="457427.SSOG_03225"/>
<protein>
    <submittedName>
        <fullName evidence="1">Uncharacterized protein</fullName>
    </submittedName>
</protein>
<evidence type="ECO:0000313" key="2">
    <source>
        <dbReference type="Proteomes" id="UP000003963"/>
    </source>
</evidence>
<dbReference type="RefSeq" id="WP_009715329.1">
    <property type="nucleotide sequence ID" value="NZ_GG657754.1"/>
</dbReference>
<organism evidence="1 2">
    <name type="scientific">Streptomyces himastatinicus ATCC 53653</name>
    <dbReference type="NCBI Taxonomy" id="457427"/>
    <lineage>
        <taxon>Bacteria</taxon>
        <taxon>Bacillati</taxon>
        <taxon>Actinomycetota</taxon>
        <taxon>Actinomycetes</taxon>
        <taxon>Kitasatosporales</taxon>
        <taxon>Streptomycetaceae</taxon>
        <taxon>Streptomyces</taxon>
        <taxon>Streptomyces violaceusniger group</taxon>
    </lineage>
</organism>
<evidence type="ECO:0000313" key="1">
    <source>
        <dbReference type="EMBL" id="EFL23511.1"/>
    </source>
</evidence>
<keyword evidence="2" id="KW-1185">Reference proteome</keyword>
<dbReference type="AlphaFoldDB" id="D9WJU8"/>
<name>D9WJU8_9ACTN</name>
<sequence length="112" mass="11856">MPGSNISYRAFHDTWVGTPYYRPHAAAQRAGPHSVVYASWNGSTRTRAWQVLAGPTPRPLSVAVGHAPRTGFETAVTPPATGPYFQVRALDAAGKVLKTSKVVKLGGGAATR</sequence>
<reference evidence="1 2" key="1">
    <citation type="submission" date="2009-02" db="EMBL/GenBank/DDBJ databases">
        <title>Annotation of Streptomyces hygroscopicus strain ATCC 53653.</title>
        <authorList>
            <consortium name="The Broad Institute Genome Sequencing Platform"/>
            <consortium name="Broad Institute Microbial Sequencing Center"/>
            <person name="Fischbach M."/>
            <person name="Godfrey P."/>
            <person name="Ward D."/>
            <person name="Young S."/>
            <person name="Zeng Q."/>
            <person name="Koehrsen M."/>
            <person name="Alvarado L."/>
            <person name="Berlin A.M."/>
            <person name="Bochicchio J."/>
            <person name="Borenstein D."/>
            <person name="Chapman S.B."/>
            <person name="Chen Z."/>
            <person name="Engels R."/>
            <person name="Freedman E."/>
            <person name="Gellesch M."/>
            <person name="Goldberg J."/>
            <person name="Griggs A."/>
            <person name="Gujja S."/>
            <person name="Heilman E.R."/>
            <person name="Heiman D.I."/>
            <person name="Hepburn T.A."/>
            <person name="Howarth C."/>
            <person name="Jen D."/>
            <person name="Larson L."/>
            <person name="Lewis B."/>
            <person name="Mehta T."/>
            <person name="Park D."/>
            <person name="Pearson M."/>
            <person name="Richards J."/>
            <person name="Roberts A."/>
            <person name="Saif S."/>
            <person name="Shea T.D."/>
            <person name="Shenoy N."/>
            <person name="Sisk P."/>
            <person name="Stolte C."/>
            <person name="Sykes S.N."/>
            <person name="Thomson T."/>
            <person name="Walk T."/>
            <person name="White J."/>
            <person name="Yandava C."/>
            <person name="Straight P."/>
            <person name="Clardy J."/>
            <person name="Hung D."/>
            <person name="Kolter R."/>
            <person name="Mekalanos J."/>
            <person name="Walker S."/>
            <person name="Walsh C.T."/>
            <person name="Wieland-Brown L.C."/>
            <person name="Haas B."/>
            <person name="Nusbaum C."/>
            <person name="Birren B."/>
        </authorList>
    </citation>
    <scope>NUCLEOTIDE SEQUENCE [LARGE SCALE GENOMIC DNA]</scope>
    <source>
        <strain evidence="1 2">ATCC 53653</strain>
    </source>
</reference>
<accession>D9WJU8</accession>
<dbReference type="HOGENOM" id="CLU_2144434_0_0_11"/>
<gene>
    <name evidence="1" type="ORF">SSOG_03225</name>
</gene>
<proteinExistence type="predicted"/>